<dbReference type="InterPro" id="IPR000412">
    <property type="entry name" value="ABC_2_transport"/>
</dbReference>
<dbReference type="InterPro" id="IPR047817">
    <property type="entry name" value="ABC2_TM_bact-type"/>
</dbReference>
<dbReference type="OrthoDB" id="9786910at2"/>
<dbReference type="eggNOG" id="COG1682">
    <property type="taxonomic scope" value="Bacteria"/>
</dbReference>
<evidence type="ECO:0000256" key="8">
    <source>
        <dbReference type="ARBA" id="ARBA00023136"/>
    </source>
</evidence>
<comment type="caution">
    <text evidence="11">The sequence shown here is derived from an EMBL/GenBank/DDBJ whole genome shotgun (WGS) entry which is preliminary data.</text>
</comment>
<comment type="similarity">
    <text evidence="2 9">Belongs to the ABC-2 integral membrane protein family.</text>
</comment>
<evidence type="ECO:0000313" key="12">
    <source>
        <dbReference type="Proteomes" id="UP000012589"/>
    </source>
</evidence>
<keyword evidence="8 9" id="KW-0472">Membrane</keyword>
<feature type="transmembrane region" description="Helical" evidence="9">
    <location>
        <begin position="175"/>
        <end position="192"/>
    </location>
</feature>
<evidence type="ECO:0000256" key="2">
    <source>
        <dbReference type="ARBA" id="ARBA00007783"/>
    </source>
</evidence>
<feature type="transmembrane region" description="Helical" evidence="9">
    <location>
        <begin position="233"/>
        <end position="252"/>
    </location>
</feature>
<dbReference type="PRINTS" id="PR00164">
    <property type="entry name" value="ABC2TRNSPORT"/>
</dbReference>
<evidence type="ECO:0000256" key="4">
    <source>
        <dbReference type="ARBA" id="ARBA00022475"/>
    </source>
</evidence>
<dbReference type="AlphaFoldDB" id="N2BMK2"/>
<evidence type="ECO:0000256" key="3">
    <source>
        <dbReference type="ARBA" id="ARBA00022448"/>
    </source>
</evidence>
<dbReference type="Proteomes" id="UP000012589">
    <property type="component" value="Unassembled WGS sequence"/>
</dbReference>
<keyword evidence="4 9" id="KW-1003">Cell membrane</keyword>
<keyword evidence="7 9" id="KW-1133">Transmembrane helix</keyword>
<evidence type="ECO:0000256" key="6">
    <source>
        <dbReference type="ARBA" id="ARBA00022692"/>
    </source>
</evidence>
<dbReference type="STRING" id="1235802.C823_00023"/>
<proteinExistence type="inferred from homology"/>
<dbReference type="InterPro" id="IPR013525">
    <property type="entry name" value="ABC2_TM"/>
</dbReference>
<dbReference type="GO" id="GO:0015920">
    <property type="term" value="P:lipopolysaccharide transport"/>
    <property type="evidence" value="ECO:0007669"/>
    <property type="project" value="TreeGrafter"/>
</dbReference>
<dbReference type="GO" id="GO:0140359">
    <property type="term" value="F:ABC-type transporter activity"/>
    <property type="evidence" value="ECO:0007669"/>
    <property type="project" value="InterPro"/>
</dbReference>
<organism evidence="11 12">
    <name type="scientific">Eubacterium plexicaudatum ASF492</name>
    <dbReference type="NCBI Taxonomy" id="1235802"/>
    <lineage>
        <taxon>Bacteria</taxon>
        <taxon>Bacillati</taxon>
        <taxon>Bacillota</taxon>
        <taxon>Clostridia</taxon>
        <taxon>Eubacteriales</taxon>
        <taxon>Eubacteriaceae</taxon>
        <taxon>Eubacterium</taxon>
    </lineage>
</organism>
<dbReference type="Pfam" id="PF01061">
    <property type="entry name" value="ABC2_membrane"/>
    <property type="match status" value="1"/>
</dbReference>
<accession>N2BMK2</accession>
<reference evidence="11 12" key="1">
    <citation type="journal article" date="2014" name="Genome Announc.">
        <title>Draft genome sequences of the altered schaedler flora, a defined bacterial community from gnotobiotic mice.</title>
        <authorList>
            <person name="Wannemuehler M.J."/>
            <person name="Overstreet A.M."/>
            <person name="Ward D.V."/>
            <person name="Phillips G.J."/>
        </authorList>
    </citation>
    <scope>NUCLEOTIDE SEQUENCE [LARGE SCALE GENOMIC DNA]</scope>
    <source>
        <strain evidence="11 12">ASF492</strain>
    </source>
</reference>
<keyword evidence="5" id="KW-0997">Cell inner membrane</keyword>
<keyword evidence="3 9" id="KW-0813">Transport</keyword>
<dbReference type="PANTHER" id="PTHR30413:SF8">
    <property type="entry name" value="TRANSPORT PERMEASE PROTEIN"/>
    <property type="match status" value="1"/>
</dbReference>
<feature type="transmembrane region" description="Helical" evidence="9">
    <location>
        <begin position="140"/>
        <end position="163"/>
    </location>
</feature>
<protein>
    <recommendedName>
        <fullName evidence="9">Transport permease protein</fullName>
    </recommendedName>
</protein>
<evidence type="ECO:0000256" key="5">
    <source>
        <dbReference type="ARBA" id="ARBA00022519"/>
    </source>
</evidence>
<keyword evidence="6 9" id="KW-0812">Transmembrane</keyword>
<sequence>MQIMMERLRGLYKYRSLVKQLVLKDIKLKYRRSFLGYVWSVLNPLMVMVVMYLVFSHMFRFDVANYPAYLIIGQTLFTFMTESTNQAIFSITGNGALLKKVYVPKYVFTLSKVTSSLVNLLFSMGAMLIVFIFTKVKFSLYMMFLPFVLVQLYIFCLGLGLFLAQAAVFFRDIQYIYSVLTTAWMYLTPLFYPMEQLPQQIQDAIRICNPMYHYIDQFRTLVLYRRIPDETTILYGTVFACLFVVFGTWSFFKSQDRFILYI</sequence>
<gene>
    <name evidence="11" type="ORF">C823_00023</name>
</gene>
<dbReference type="PANTHER" id="PTHR30413">
    <property type="entry name" value="INNER MEMBRANE TRANSPORT PERMEASE"/>
    <property type="match status" value="1"/>
</dbReference>
<feature type="transmembrane region" description="Helical" evidence="9">
    <location>
        <begin position="113"/>
        <end position="133"/>
    </location>
</feature>
<dbReference type="PROSITE" id="PS51012">
    <property type="entry name" value="ABC_TM2"/>
    <property type="match status" value="1"/>
</dbReference>
<dbReference type="PATRIC" id="fig|1235802.3.peg.23"/>
<name>N2BMK2_9FIRM</name>
<evidence type="ECO:0000256" key="9">
    <source>
        <dbReference type="RuleBase" id="RU361157"/>
    </source>
</evidence>
<feature type="domain" description="ABC transmembrane type-2" evidence="10">
    <location>
        <begin position="35"/>
        <end position="254"/>
    </location>
</feature>
<dbReference type="PIRSF" id="PIRSF006648">
    <property type="entry name" value="DrrB"/>
    <property type="match status" value="1"/>
</dbReference>
<feature type="transmembrane region" description="Helical" evidence="9">
    <location>
        <begin position="34"/>
        <end position="55"/>
    </location>
</feature>
<evidence type="ECO:0000259" key="10">
    <source>
        <dbReference type="PROSITE" id="PS51012"/>
    </source>
</evidence>
<dbReference type="GO" id="GO:0043190">
    <property type="term" value="C:ATP-binding cassette (ABC) transporter complex"/>
    <property type="evidence" value="ECO:0007669"/>
    <property type="project" value="InterPro"/>
</dbReference>
<comment type="caution">
    <text evidence="9">Lacks conserved residue(s) required for the propagation of feature annotation.</text>
</comment>
<evidence type="ECO:0000256" key="7">
    <source>
        <dbReference type="ARBA" id="ARBA00022989"/>
    </source>
</evidence>
<dbReference type="EMBL" id="AQFT01000001">
    <property type="protein sequence ID" value="EMZ39690.1"/>
    <property type="molecule type" value="Genomic_DNA"/>
</dbReference>
<evidence type="ECO:0000313" key="11">
    <source>
        <dbReference type="EMBL" id="EMZ39690.1"/>
    </source>
</evidence>
<keyword evidence="12" id="KW-1185">Reference proteome</keyword>
<comment type="subcellular location">
    <subcellularLocation>
        <location evidence="1">Cell inner membrane</location>
        <topology evidence="1">Multi-pass membrane protein</topology>
    </subcellularLocation>
    <subcellularLocation>
        <location evidence="9">Cell membrane</location>
        <topology evidence="9">Multi-pass membrane protein</topology>
    </subcellularLocation>
</comment>
<dbReference type="HOGENOM" id="CLU_060703_2_0_9"/>
<evidence type="ECO:0000256" key="1">
    <source>
        <dbReference type="ARBA" id="ARBA00004429"/>
    </source>
</evidence>